<dbReference type="OrthoDB" id="13610at2"/>
<dbReference type="Pfam" id="PF07366">
    <property type="entry name" value="SnoaL"/>
    <property type="match status" value="1"/>
</dbReference>
<protein>
    <recommendedName>
        <fullName evidence="3">SnoaL-like domain-containing protein</fullName>
    </recommendedName>
</protein>
<dbReference type="SUPFAM" id="SSF54427">
    <property type="entry name" value="NTF2-like"/>
    <property type="match status" value="1"/>
</dbReference>
<dbReference type="InterPro" id="IPR009959">
    <property type="entry name" value="Cyclase_SnoaL-like"/>
</dbReference>
<dbReference type="AlphaFoldDB" id="A0A0V7ZMH6"/>
<dbReference type="Gene3D" id="3.10.450.50">
    <property type="match status" value="1"/>
</dbReference>
<evidence type="ECO:0008006" key="3">
    <source>
        <dbReference type="Google" id="ProtNLM"/>
    </source>
</evidence>
<dbReference type="InterPro" id="IPR011008">
    <property type="entry name" value="Dimeric_a/b-barrel"/>
</dbReference>
<dbReference type="InterPro" id="IPR032710">
    <property type="entry name" value="NTF2-like_dom_sf"/>
</dbReference>
<keyword evidence="2" id="KW-1185">Reference proteome</keyword>
<comment type="caution">
    <text evidence="1">The sequence shown here is derived from an EMBL/GenBank/DDBJ whole genome shotgun (WGS) entry which is preliminary data.</text>
</comment>
<organism evidence="1 2">
    <name type="scientific">Mastigocoleus testarum BC008</name>
    <dbReference type="NCBI Taxonomy" id="371196"/>
    <lineage>
        <taxon>Bacteria</taxon>
        <taxon>Bacillati</taxon>
        <taxon>Cyanobacteriota</taxon>
        <taxon>Cyanophyceae</taxon>
        <taxon>Nostocales</taxon>
        <taxon>Hapalosiphonaceae</taxon>
        <taxon>Mastigocoleus</taxon>
    </lineage>
</organism>
<dbReference type="Proteomes" id="UP000053372">
    <property type="component" value="Unassembled WGS sequence"/>
</dbReference>
<gene>
    <name evidence="1" type="ORF">BC008_22310</name>
</gene>
<reference evidence="1 2" key="1">
    <citation type="journal article" date="2015" name="Genome Announc.">
        <title>Draft Genome of the Euendolithic (true boring) Cyanobacterium Mastigocoleus testarum strain BC008.</title>
        <authorList>
            <person name="Guida B.S."/>
            <person name="Garcia-Pichel F."/>
        </authorList>
    </citation>
    <scope>NUCLEOTIDE SEQUENCE [LARGE SCALE GENOMIC DNA]</scope>
    <source>
        <strain evidence="1 2">BC008</strain>
    </source>
</reference>
<dbReference type="RefSeq" id="WP_036265569.1">
    <property type="nucleotide sequence ID" value="NZ_LMTZ01000105.1"/>
</dbReference>
<evidence type="ECO:0000313" key="2">
    <source>
        <dbReference type="Proteomes" id="UP000053372"/>
    </source>
</evidence>
<evidence type="ECO:0000313" key="1">
    <source>
        <dbReference type="EMBL" id="KST65713.1"/>
    </source>
</evidence>
<sequence length="293" mass="32592">MEIKLVENYFNAWNNHDPDTLVALFAEKGTYWDPTTDKELSGNAIKQYAVNMISAFPDISFDLQNIALTENSVVAIQWVMKGTNTGPMLKGLPPTNNSITLPGTNFIEGENNLIRSVKGYFDQKTLFEQLGFDNIVQPRQLGNITFGTALRVSSDKNKKPPSAMAMTWIVARSKNELEEIVSHATKINQEWSQSPGFIGLIEGFNQNRGFTATAWESIEDVKRAAHHGPAHTDAMKHFKVGLSGGVFTSLWVPYKLNTLWIRCENCGTANDGTRTDGLCTNCGMPLPEQPSFW</sequence>
<dbReference type="EMBL" id="LMTZ01000105">
    <property type="protein sequence ID" value="KST65713.1"/>
    <property type="molecule type" value="Genomic_DNA"/>
</dbReference>
<name>A0A0V7ZMH6_9CYAN</name>
<dbReference type="GO" id="GO:0030638">
    <property type="term" value="P:polyketide metabolic process"/>
    <property type="evidence" value="ECO:0007669"/>
    <property type="project" value="InterPro"/>
</dbReference>
<proteinExistence type="predicted"/>
<dbReference type="SUPFAM" id="SSF54909">
    <property type="entry name" value="Dimeric alpha+beta barrel"/>
    <property type="match status" value="1"/>
</dbReference>
<accession>A0A0V7ZMH6</accession>